<comment type="caution">
    <text evidence="3">The sequence shown here is derived from an EMBL/GenBank/DDBJ whole genome shotgun (WGS) entry which is preliminary data.</text>
</comment>
<organism evidence="3 4">
    <name type="scientific">Triparma laevis f. longispina</name>
    <dbReference type="NCBI Taxonomy" id="1714387"/>
    <lineage>
        <taxon>Eukaryota</taxon>
        <taxon>Sar</taxon>
        <taxon>Stramenopiles</taxon>
        <taxon>Ochrophyta</taxon>
        <taxon>Bolidophyceae</taxon>
        <taxon>Parmales</taxon>
        <taxon>Triparmaceae</taxon>
        <taxon>Triparma</taxon>
    </lineage>
</organism>
<dbReference type="OrthoDB" id="197309at2759"/>
<sequence length="321" mass="36196">MSAAAPRRPASSGAGNNNHRPFPRPTTAAAKSKGQSVSKQQADRPAFVNDAQGFATAQGNNKSKGNYVPLGRGPAKDQYKNLKACNEEGKETLLEEIMALKTSLTTSSKQNLKLKSTLRRLNVEYSKSIRDNARLVHSSDLLTAKDLKRIARDNERADVVRALREQIGELQEKLKQRDVHIDGIMRSANATGLLEMAAARDEYYREVQRLQKKVSELELDRGNFSAALEDRVVTESSVGSDSSDILKSVIRAQHSRILELKTKLEKHKQATSPRKTKEFLRQQAERVDFKGQDEARRRVEAKRRKEKKEEWDVMEFLNGEI</sequence>
<evidence type="ECO:0000313" key="4">
    <source>
        <dbReference type="Proteomes" id="UP001165122"/>
    </source>
</evidence>
<feature type="region of interest" description="Disordered" evidence="2">
    <location>
        <begin position="1"/>
        <end position="73"/>
    </location>
</feature>
<keyword evidence="1" id="KW-0175">Coiled coil</keyword>
<evidence type="ECO:0008006" key="5">
    <source>
        <dbReference type="Google" id="ProtNLM"/>
    </source>
</evidence>
<gene>
    <name evidence="3" type="ORF">TrLO_g2370</name>
</gene>
<proteinExistence type="predicted"/>
<reference evidence="4" key="1">
    <citation type="journal article" date="2023" name="Commun. Biol.">
        <title>Genome analysis of Parmales, the sister group of diatoms, reveals the evolutionary specialization of diatoms from phago-mixotrophs to photoautotrophs.</title>
        <authorList>
            <person name="Ban H."/>
            <person name="Sato S."/>
            <person name="Yoshikawa S."/>
            <person name="Yamada K."/>
            <person name="Nakamura Y."/>
            <person name="Ichinomiya M."/>
            <person name="Sato N."/>
            <person name="Blanc-Mathieu R."/>
            <person name="Endo H."/>
            <person name="Kuwata A."/>
            <person name="Ogata H."/>
        </authorList>
    </citation>
    <scope>NUCLEOTIDE SEQUENCE [LARGE SCALE GENOMIC DNA]</scope>
    <source>
        <strain evidence="4">NIES 3700</strain>
    </source>
</reference>
<evidence type="ECO:0000256" key="2">
    <source>
        <dbReference type="SAM" id="MobiDB-lite"/>
    </source>
</evidence>
<dbReference type="AlphaFoldDB" id="A0A9W7APQ8"/>
<dbReference type="Proteomes" id="UP001165122">
    <property type="component" value="Unassembled WGS sequence"/>
</dbReference>
<name>A0A9W7APQ8_9STRA</name>
<evidence type="ECO:0000256" key="1">
    <source>
        <dbReference type="SAM" id="Coils"/>
    </source>
</evidence>
<feature type="coiled-coil region" evidence="1">
    <location>
        <begin position="193"/>
        <end position="220"/>
    </location>
</feature>
<feature type="compositionally biased region" description="Low complexity" evidence="2">
    <location>
        <begin position="1"/>
        <end position="15"/>
    </location>
</feature>
<evidence type="ECO:0000313" key="3">
    <source>
        <dbReference type="EMBL" id="GMH75146.1"/>
    </source>
</evidence>
<protein>
    <recommendedName>
        <fullName evidence="5">Lebercilin domain-containing protein</fullName>
    </recommendedName>
</protein>
<feature type="compositionally biased region" description="Polar residues" evidence="2">
    <location>
        <begin position="55"/>
        <end position="64"/>
    </location>
</feature>
<dbReference type="EMBL" id="BRXW01000711">
    <property type="protein sequence ID" value="GMH75146.1"/>
    <property type="molecule type" value="Genomic_DNA"/>
</dbReference>
<accession>A0A9W7APQ8</accession>
<keyword evidence="4" id="KW-1185">Reference proteome</keyword>